<feature type="region of interest" description="Disordered" evidence="1">
    <location>
        <begin position="441"/>
        <end position="501"/>
    </location>
</feature>
<evidence type="ECO:0000256" key="1">
    <source>
        <dbReference type="SAM" id="MobiDB-lite"/>
    </source>
</evidence>
<feature type="compositionally biased region" description="Basic and acidic residues" evidence="1">
    <location>
        <begin position="191"/>
        <end position="202"/>
    </location>
</feature>
<evidence type="ECO:0000313" key="3">
    <source>
        <dbReference type="Proteomes" id="UP000091918"/>
    </source>
</evidence>
<accession>A0A1B7NT17</accession>
<feature type="compositionally biased region" description="Polar residues" evidence="1">
    <location>
        <begin position="538"/>
        <end position="550"/>
    </location>
</feature>
<feature type="region of interest" description="Disordered" evidence="1">
    <location>
        <begin position="534"/>
        <end position="717"/>
    </location>
</feature>
<feature type="compositionally biased region" description="Polar residues" evidence="1">
    <location>
        <begin position="583"/>
        <end position="600"/>
    </location>
</feature>
<keyword evidence="3" id="KW-1185">Reference proteome</keyword>
<evidence type="ECO:0000313" key="2">
    <source>
        <dbReference type="EMBL" id="OAX79935.1"/>
    </source>
</evidence>
<proteinExistence type="predicted"/>
<dbReference type="AlphaFoldDB" id="A0A1B7NT17"/>
<feature type="compositionally biased region" description="Basic residues" evidence="1">
    <location>
        <begin position="343"/>
        <end position="357"/>
    </location>
</feature>
<feature type="compositionally biased region" description="Basic and acidic residues" evidence="1">
    <location>
        <begin position="1033"/>
        <end position="1047"/>
    </location>
</feature>
<feature type="compositionally biased region" description="Polar residues" evidence="1">
    <location>
        <begin position="639"/>
        <end position="657"/>
    </location>
</feature>
<feature type="compositionally biased region" description="Basic and acidic residues" evidence="1">
    <location>
        <begin position="801"/>
        <end position="836"/>
    </location>
</feature>
<sequence length="1140" mass="123928">MVLLRLTVKVYPREQLGQPCTPDSAANNDVTRPAATFLMVVWRPEEMKLGKLACMIQEKWKRLKPDAEPLEIRKLVDDKYEEDALDAELTVADVFVDSGKALADGLDQRGAIRVIQQPGRPERYGSVIQDWAAVTNKYVRAPPPLFSDPLRNGHNGYSPETPAFLNGRAPGSSQPAQLPQSDYAVPSTESGEERPNRQDNHTHASPILVEDSQKSCDFTSYAGENRDLPNDERTTSTKNRGGSVVFTPEEKIGYGGTIFDALRYDYAKEEAAMRDMNRREFLRASVPLTRTSAPNSSLSNPKVRSTPSTNNNSKPGATRKRQIEADDTDDIYAIPPTDQESKKAKKPQTNKRQRHTISRSDELTLQHNLKTFPVSLGDGANNAIVLDSDVGEDKPAVQVQGGDNNMVIDHESTVRRGTRKSIIRGPGRKSMAIKLPLTLAEDTKNSTRGTAATKIPPKKKTPVPIADSDVEIIDGPAPPQTTSRSQGSHPPFGGNSVVAKRDEANRNIPNTTDSMNKGSIPISSTYQLTHLDAESSKPIHSNVQDSNNCDDNAGTAASGEQNDLRVAPPEQTPQTPAGAAVDTPQTSRNGSVPKLQTQSGIGALELTMVTESNSRRLSHSSPSRPLGQQESGLGITVRTGESSTPAFPRPRTSSQVPTERRGSILESEKSSSSDLRRTPLLPALRSTQKSSPRTVSTRRSVSFVDDKPSTPASASSIKVGNTVYPPGVTPEWVEWMRTDGELQKKLDQARLQGKSEDYCGCVEEVKHFATKLYKANVSKIGYRITKYERNLKRAKQILQNHPEEDHPAEHNLAGDHRGKNHRQVEENGEEKNDKDGSNGSQHKSQARTTGGDSTSPEVSLDLKKPRTASGSKGSVTSHSPNMPSTGSFAMPLSSLSARRNVPPVEKVEAKMSVADGHDLSRKRPESKSSNAPNGAAYPLSDHDTHPSQPEQGSKEMSADMLGQVRPGELERRNGKSPVRDVKDMLSSESSSSDSDSDSESDSNLMGSKNKIGKPPVLPPRGGSARRALITPFRDLKKNWPKSDHWLSDEPPTAENKRTSGTVGLGTPSFSQPAPSTRLKSPDTNGGFLPKGRATLKTLIQSQRGSEDDSSAKNASESESLQGGSNSYTGFNILRRVGMMK</sequence>
<feature type="compositionally biased region" description="Polar residues" evidence="1">
    <location>
        <begin position="837"/>
        <end position="857"/>
    </location>
</feature>
<feature type="compositionally biased region" description="Polar residues" evidence="1">
    <location>
        <begin position="868"/>
        <end position="897"/>
    </location>
</feature>
<feature type="region of interest" description="Disordered" evidence="1">
    <location>
        <begin position="145"/>
        <end position="243"/>
    </location>
</feature>
<feature type="compositionally biased region" description="Polar residues" evidence="1">
    <location>
        <begin position="1111"/>
        <end position="1129"/>
    </location>
</feature>
<dbReference type="STRING" id="1658172.A0A1B7NT17"/>
<name>A0A1B7NT17_9EURO</name>
<dbReference type="EMBL" id="LGUA01000846">
    <property type="protein sequence ID" value="OAX79935.1"/>
    <property type="molecule type" value="Genomic_DNA"/>
</dbReference>
<feature type="compositionally biased region" description="Polar residues" evidence="1">
    <location>
        <begin position="171"/>
        <end position="180"/>
    </location>
</feature>
<feature type="region of interest" description="Disordered" evidence="1">
    <location>
        <begin position="287"/>
        <end position="362"/>
    </location>
</feature>
<feature type="compositionally biased region" description="Basic and acidic residues" evidence="1">
    <location>
        <begin position="967"/>
        <end position="985"/>
    </location>
</feature>
<gene>
    <name evidence="2" type="ORF">ACJ72_05740</name>
</gene>
<feature type="compositionally biased region" description="Polar residues" evidence="1">
    <location>
        <begin position="288"/>
        <end position="315"/>
    </location>
</feature>
<feature type="region of interest" description="Disordered" evidence="1">
    <location>
        <begin position="800"/>
        <end position="1140"/>
    </location>
</feature>
<organism evidence="2 3">
    <name type="scientific">Emergomyces africanus</name>
    <dbReference type="NCBI Taxonomy" id="1955775"/>
    <lineage>
        <taxon>Eukaryota</taxon>
        <taxon>Fungi</taxon>
        <taxon>Dikarya</taxon>
        <taxon>Ascomycota</taxon>
        <taxon>Pezizomycotina</taxon>
        <taxon>Eurotiomycetes</taxon>
        <taxon>Eurotiomycetidae</taxon>
        <taxon>Onygenales</taxon>
        <taxon>Ajellomycetaceae</taxon>
        <taxon>Emergomyces</taxon>
    </lineage>
</organism>
<feature type="compositionally biased region" description="Polar residues" evidence="1">
    <location>
        <begin position="1067"/>
        <end position="1083"/>
    </location>
</feature>
<evidence type="ECO:0008006" key="4">
    <source>
        <dbReference type="Google" id="ProtNLM"/>
    </source>
</evidence>
<protein>
    <recommendedName>
        <fullName evidence="4">Nucleolar protein Dnt1-like N-terminal domain-containing protein</fullName>
    </recommendedName>
</protein>
<dbReference type="OrthoDB" id="4227586at2759"/>
<feature type="compositionally biased region" description="Basic and acidic residues" evidence="1">
    <location>
        <begin position="905"/>
        <end position="926"/>
    </location>
</feature>
<reference evidence="2 3" key="1">
    <citation type="submission" date="2015-07" db="EMBL/GenBank/DDBJ databases">
        <title>Emmonsia species relationships and genome sequence.</title>
        <authorList>
            <person name="Cuomo C.A."/>
            <person name="Schwartz I.S."/>
            <person name="Kenyon C."/>
            <person name="de Hoog G.S."/>
            <person name="Govender N.P."/>
            <person name="Botha A."/>
            <person name="Moreno L."/>
            <person name="de Vries M."/>
            <person name="Munoz J.F."/>
            <person name="Stielow J.B."/>
        </authorList>
    </citation>
    <scope>NUCLEOTIDE SEQUENCE [LARGE SCALE GENOMIC DNA]</scope>
    <source>
        <strain evidence="2 3">CBS 136260</strain>
    </source>
</reference>
<feature type="compositionally biased region" description="Basic and acidic residues" evidence="1">
    <location>
        <begin position="224"/>
        <end position="235"/>
    </location>
</feature>
<feature type="compositionally biased region" description="Low complexity" evidence="1">
    <location>
        <begin position="690"/>
        <end position="702"/>
    </location>
</feature>
<dbReference type="Proteomes" id="UP000091918">
    <property type="component" value="Unassembled WGS sequence"/>
</dbReference>
<comment type="caution">
    <text evidence="2">The sequence shown here is derived from an EMBL/GenBank/DDBJ whole genome shotgun (WGS) entry which is preliminary data.</text>
</comment>
<feature type="compositionally biased region" description="Basic and acidic residues" evidence="1">
    <location>
        <begin position="658"/>
        <end position="677"/>
    </location>
</feature>